<sequence>MRLLRPLALVAALGLLAPAAGCTTQVTGTPRAASAAVPLAVTEDGYGIVAGFDDAPAKIEIFTEPQCTHCADLQRNFGDQLAYNITVGALQVTYRPLTFLDDDYDGYSSTVANAMFLATEAVDNSAATGAQFQRFVEEVWVNQDPGGEPFSGDELREMAAGAGMPDLVADHLADDREGVDIVGMEDANFGLLFDIDRVDTGTPTVYDLNAEEKLDIFDDDWLSELVES</sequence>
<feature type="chain" id="PRO_5038864321" description="Thioredoxin-like fold domain-containing protein" evidence="1">
    <location>
        <begin position="20"/>
        <end position="228"/>
    </location>
</feature>
<gene>
    <name evidence="3" type="ORF">FHR72_001012</name>
</gene>
<dbReference type="InterPro" id="IPR012336">
    <property type="entry name" value="Thioredoxin-like_fold"/>
</dbReference>
<evidence type="ECO:0000256" key="1">
    <source>
        <dbReference type="SAM" id="SignalP"/>
    </source>
</evidence>
<accession>A0A839Q174</accession>
<comment type="caution">
    <text evidence="3">The sequence shown here is derived from an EMBL/GenBank/DDBJ whole genome shotgun (WGS) entry which is preliminary data.</text>
</comment>
<organism evidence="3 4">
    <name type="scientific">Mycolicibacterium iranicum</name>
    <name type="common">Mycobacterium iranicum</name>
    <dbReference type="NCBI Taxonomy" id="912594"/>
    <lineage>
        <taxon>Bacteria</taxon>
        <taxon>Bacillati</taxon>
        <taxon>Actinomycetota</taxon>
        <taxon>Actinomycetes</taxon>
        <taxon>Mycobacteriales</taxon>
        <taxon>Mycobacteriaceae</taxon>
        <taxon>Mycolicibacterium</taxon>
    </lineage>
</organism>
<dbReference type="SUPFAM" id="SSF52833">
    <property type="entry name" value="Thioredoxin-like"/>
    <property type="match status" value="1"/>
</dbReference>
<reference evidence="3 4" key="1">
    <citation type="submission" date="2020-08" db="EMBL/GenBank/DDBJ databases">
        <title>The Agave Microbiome: Exploring the role of microbial communities in plant adaptations to desert environments.</title>
        <authorList>
            <person name="Partida-Martinez L.P."/>
        </authorList>
    </citation>
    <scope>NUCLEOTIDE SEQUENCE [LARGE SCALE GENOMIC DNA]</scope>
    <source>
        <strain evidence="3 4">AT2.18</strain>
    </source>
</reference>
<proteinExistence type="predicted"/>
<dbReference type="InterPro" id="IPR036249">
    <property type="entry name" value="Thioredoxin-like_sf"/>
</dbReference>
<evidence type="ECO:0000313" key="4">
    <source>
        <dbReference type="Proteomes" id="UP000550501"/>
    </source>
</evidence>
<name>A0A839Q174_MYCIR</name>
<keyword evidence="1" id="KW-0732">Signal</keyword>
<evidence type="ECO:0000259" key="2">
    <source>
        <dbReference type="Pfam" id="PF13462"/>
    </source>
</evidence>
<dbReference type="Gene3D" id="3.40.30.10">
    <property type="entry name" value="Glutaredoxin"/>
    <property type="match status" value="1"/>
</dbReference>
<dbReference type="RefSeq" id="WP_183466836.1">
    <property type="nucleotide sequence ID" value="NZ_JACHVU010000002.1"/>
</dbReference>
<protein>
    <recommendedName>
        <fullName evidence="2">Thioredoxin-like fold domain-containing protein</fullName>
    </recommendedName>
</protein>
<feature type="signal peptide" evidence="1">
    <location>
        <begin position="1"/>
        <end position="19"/>
    </location>
</feature>
<dbReference type="EMBL" id="JACHVU010000002">
    <property type="protein sequence ID" value="MBB2989549.1"/>
    <property type="molecule type" value="Genomic_DNA"/>
</dbReference>
<dbReference type="Pfam" id="PF13462">
    <property type="entry name" value="Thioredoxin_4"/>
    <property type="match status" value="1"/>
</dbReference>
<dbReference type="Proteomes" id="UP000550501">
    <property type="component" value="Unassembled WGS sequence"/>
</dbReference>
<dbReference type="AlphaFoldDB" id="A0A839Q174"/>
<keyword evidence="4" id="KW-1185">Reference proteome</keyword>
<evidence type="ECO:0000313" key="3">
    <source>
        <dbReference type="EMBL" id="MBB2989549.1"/>
    </source>
</evidence>
<feature type="domain" description="Thioredoxin-like fold" evidence="2">
    <location>
        <begin position="45"/>
        <end position="120"/>
    </location>
</feature>